<keyword evidence="4" id="KW-1185">Reference proteome</keyword>
<evidence type="ECO:0000313" key="3">
    <source>
        <dbReference type="EMBL" id="TCK20814.1"/>
    </source>
</evidence>
<sequence>MGVTTSQQPRPGRHARPDDSDGSLPSGPSSLPPVPRPRTVGEYVTSTQVEQTGPIGPGFGEWPFGPRRQADGGREPVGDEDDEFAGQNPYLPCEEEAAEVRLAPGGLPGTLALVAGVVGIGLALVPFIAIAVWPVTILGLVLGFVGLRRVRAGSARNSVVAVAGIVLSAVGLALCVTWLSLFAVVGVGSAQDLIERTPIPVLVR</sequence>
<proteinExistence type="predicted"/>
<dbReference type="EMBL" id="SMFZ01000002">
    <property type="protein sequence ID" value="TCK20814.1"/>
    <property type="molecule type" value="Genomic_DNA"/>
</dbReference>
<keyword evidence="2" id="KW-0472">Membrane</keyword>
<name>A0A4R1HFA1_PSEEN</name>
<feature type="region of interest" description="Disordered" evidence="1">
    <location>
        <begin position="1"/>
        <end position="88"/>
    </location>
</feature>
<evidence type="ECO:0008006" key="5">
    <source>
        <dbReference type="Google" id="ProtNLM"/>
    </source>
</evidence>
<dbReference type="Proteomes" id="UP000295560">
    <property type="component" value="Unassembled WGS sequence"/>
</dbReference>
<accession>A0A4R1HFA1</accession>
<feature type="compositionally biased region" description="Basic and acidic residues" evidence="1">
    <location>
        <begin position="68"/>
        <end position="77"/>
    </location>
</feature>
<gene>
    <name evidence="3" type="ORF">EV378_4778</name>
</gene>
<feature type="transmembrane region" description="Helical" evidence="2">
    <location>
        <begin position="114"/>
        <end position="147"/>
    </location>
</feature>
<comment type="caution">
    <text evidence="3">The sequence shown here is derived from an EMBL/GenBank/DDBJ whole genome shotgun (WGS) entry which is preliminary data.</text>
</comment>
<dbReference type="AlphaFoldDB" id="A0A4R1HFA1"/>
<keyword evidence="2" id="KW-1133">Transmembrane helix</keyword>
<reference evidence="3 4" key="1">
    <citation type="submission" date="2019-03" db="EMBL/GenBank/DDBJ databases">
        <title>Sequencing the genomes of 1000 actinobacteria strains.</title>
        <authorList>
            <person name="Klenk H.-P."/>
        </authorList>
    </citation>
    <scope>NUCLEOTIDE SEQUENCE [LARGE SCALE GENOMIC DNA]</scope>
    <source>
        <strain evidence="3 4">DSM 44969</strain>
    </source>
</reference>
<evidence type="ECO:0000256" key="1">
    <source>
        <dbReference type="SAM" id="MobiDB-lite"/>
    </source>
</evidence>
<evidence type="ECO:0000256" key="2">
    <source>
        <dbReference type="SAM" id="Phobius"/>
    </source>
</evidence>
<organism evidence="3 4">
    <name type="scientific">Pseudonocardia endophytica</name>
    <dbReference type="NCBI Taxonomy" id="401976"/>
    <lineage>
        <taxon>Bacteria</taxon>
        <taxon>Bacillati</taxon>
        <taxon>Actinomycetota</taxon>
        <taxon>Actinomycetes</taxon>
        <taxon>Pseudonocardiales</taxon>
        <taxon>Pseudonocardiaceae</taxon>
        <taxon>Pseudonocardia</taxon>
    </lineage>
</organism>
<protein>
    <recommendedName>
        <fullName evidence="5">DUF4190 domain-containing protein</fullName>
    </recommendedName>
</protein>
<evidence type="ECO:0000313" key="4">
    <source>
        <dbReference type="Proteomes" id="UP000295560"/>
    </source>
</evidence>
<feature type="transmembrane region" description="Helical" evidence="2">
    <location>
        <begin position="159"/>
        <end position="185"/>
    </location>
</feature>
<keyword evidence="2" id="KW-0812">Transmembrane</keyword>